<dbReference type="Pfam" id="PF26113">
    <property type="entry name" value="GH16_XgeA"/>
    <property type="match status" value="1"/>
</dbReference>
<dbReference type="SUPFAM" id="SSF75005">
    <property type="entry name" value="Arabinanase/levansucrase/invertase"/>
    <property type="match status" value="1"/>
</dbReference>
<dbReference type="SUPFAM" id="SSF49899">
    <property type="entry name" value="Concanavalin A-like lectins/glucanases"/>
    <property type="match status" value="1"/>
</dbReference>
<dbReference type="EMBL" id="SNRY01002805">
    <property type="protein sequence ID" value="KAA6323441.1"/>
    <property type="molecule type" value="Genomic_DNA"/>
</dbReference>
<dbReference type="InterPro" id="IPR006710">
    <property type="entry name" value="Glyco_hydro_43"/>
</dbReference>
<comment type="caution">
    <text evidence="5">The sequence shown here is derived from an EMBL/GenBank/DDBJ whole genome shotgun (WGS) entry which is preliminary data.</text>
</comment>
<feature type="domain" description="GH16" evidence="4">
    <location>
        <begin position="1"/>
        <end position="155"/>
    </location>
</feature>
<name>A0A5J4QQX0_9ZZZZ</name>
<evidence type="ECO:0000256" key="2">
    <source>
        <dbReference type="ARBA" id="ARBA00022801"/>
    </source>
</evidence>
<dbReference type="PANTHER" id="PTHR22925:SF3">
    <property type="entry name" value="GLYCOSYL HYDROLASE FAMILY PROTEIN 43"/>
    <property type="match status" value="1"/>
</dbReference>
<protein>
    <recommendedName>
        <fullName evidence="4">GH16 domain-containing protein</fullName>
    </recommendedName>
</protein>
<dbReference type="GO" id="GO:0005975">
    <property type="term" value="P:carbohydrate metabolic process"/>
    <property type="evidence" value="ECO:0007669"/>
    <property type="project" value="InterPro"/>
</dbReference>
<dbReference type="CDD" id="cd18825">
    <property type="entry name" value="GH43_CtGH43-like"/>
    <property type="match status" value="1"/>
</dbReference>
<dbReference type="PANTHER" id="PTHR22925">
    <property type="entry name" value="GLYCOSYL HYDROLASE 43 FAMILY MEMBER"/>
    <property type="match status" value="1"/>
</dbReference>
<dbReference type="InterPro" id="IPR013320">
    <property type="entry name" value="ConA-like_dom_sf"/>
</dbReference>
<dbReference type="Gene3D" id="2.60.120.200">
    <property type="match status" value="1"/>
</dbReference>
<dbReference type="InterPro" id="IPR000757">
    <property type="entry name" value="Beta-glucanase-like"/>
</dbReference>
<evidence type="ECO:0000259" key="4">
    <source>
        <dbReference type="PROSITE" id="PS51762"/>
    </source>
</evidence>
<dbReference type="CDD" id="cd08023">
    <property type="entry name" value="GH16_laminarinase_like"/>
    <property type="match status" value="1"/>
</dbReference>
<accession>A0A5J4QQX0</accession>
<reference evidence="5" key="1">
    <citation type="submission" date="2019-03" db="EMBL/GenBank/DDBJ databases">
        <title>Single cell metagenomics reveals metabolic interactions within the superorganism composed of flagellate Streblomastix strix and complex community of Bacteroidetes bacteria on its surface.</title>
        <authorList>
            <person name="Treitli S.C."/>
            <person name="Kolisko M."/>
            <person name="Husnik F."/>
            <person name="Keeling P."/>
            <person name="Hampl V."/>
        </authorList>
    </citation>
    <scope>NUCLEOTIDE SEQUENCE</scope>
    <source>
        <strain evidence="5">STM</strain>
    </source>
</reference>
<dbReference type="InterPro" id="IPR023296">
    <property type="entry name" value="Glyco_hydro_beta-prop_sf"/>
</dbReference>
<dbReference type="AlphaFoldDB" id="A0A5J4QQX0"/>
<dbReference type="Pfam" id="PF04616">
    <property type="entry name" value="Glyco_hydro_43"/>
    <property type="match status" value="1"/>
</dbReference>
<keyword evidence="3" id="KW-0326">Glycosidase</keyword>
<evidence type="ECO:0000256" key="1">
    <source>
        <dbReference type="ARBA" id="ARBA00009865"/>
    </source>
</evidence>
<feature type="non-terminal residue" evidence="5">
    <location>
        <position position="1"/>
    </location>
</feature>
<evidence type="ECO:0000313" key="5">
    <source>
        <dbReference type="EMBL" id="KAA6323441.1"/>
    </source>
</evidence>
<dbReference type="GO" id="GO:0004553">
    <property type="term" value="F:hydrolase activity, hydrolyzing O-glycosyl compounds"/>
    <property type="evidence" value="ECO:0007669"/>
    <property type="project" value="InterPro"/>
</dbReference>
<proteinExistence type="inferred from homology"/>
<keyword evidence="2" id="KW-0378">Hydrolase</keyword>
<comment type="similarity">
    <text evidence="1">Belongs to the glycosyl hydrolase 43 family.</text>
</comment>
<dbReference type="PROSITE" id="PS51762">
    <property type="entry name" value="GH16_2"/>
    <property type="match status" value="1"/>
</dbReference>
<sequence>GSWPAIWTLGKDMPWPSNGEIDIMEYYRIKGVPHILANVAWGTDRPFNAKWDSEKIPFEHFTANDPDWASKFHIWRMDWDETSIRLYLDDELLNETLLSATLNGKAGNYTNPFKQPHYILLNLAIGGQNGGEPDVKAYPLKYEIDYVRVYQKKNVIHSGEIWSDNNGVHINAHGGGVLQHNGKFYWFGEHKSERTSAALVGVTCYSSEDLCNWTYEGVALSVSDDDKSDIAKGSVIERPKVIYNEKTGKFVMWFHLELKGKGYNAARAAVAVSDNIAGPYRYIRSQRVNPGIYPFDMPEKERSIKLKVSDYPKSWTPEWMDAVKKGLFVQRDLESGQMSRDMTLYVDDDGKAYHIYASEENLTMQIAELTEDYQNHSGKYIRVAPGGHNEAPAIFKKENTYWIITSGCTGWDPNEARMFSAPSIWGPWTQHPNPCIGKNANITFGGQSTYILTLHGDEKDSYIFMADIWRPKHPIDARYIWLPIQFDEKGKPFVKWVDEWIPEILK</sequence>
<evidence type="ECO:0000256" key="3">
    <source>
        <dbReference type="ARBA" id="ARBA00023295"/>
    </source>
</evidence>
<dbReference type="Gene3D" id="2.115.10.20">
    <property type="entry name" value="Glycosyl hydrolase domain, family 43"/>
    <property type="match status" value="1"/>
</dbReference>
<organism evidence="5">
    <name type="scientific">termite gut metagenome</name>
    <dbReference type="NCBI Taxonomy" id="433724"/>
    <lineage>
        <taxon>unclassified sequences</taxon>
        <taxon>metagenomes</taxon>
        <taxon>organismal metagenomes</taxon>
    </lineage>
</organism>
<gene>
    <name evidence="5" type="ORF">EZS27_027118</name>
</gene>